<dbReference type="STRING" id="1423724.FC32_GL000275"/>
<sequence length="167" mass="19632">MGMLELLATLIDAIWAENLYSKQVCTRQLARSNYNLKKLNVGSIYQDKYFLYDLIPKYLAFLTDISQKIEEDLLDYLLDYNFSYRVKSEQTTYAKIKQYFMREQRIGAIAVNKSLNDLIGFRIILVGVEQNTPLITELLCQKCNTRKISRFYFRDDGDYHAIHVILS</sequence>
<reference evidence="1 2" key="1">
    <citation type="journal article" date="2015" name="Genome Announc.">
        <title>Expanding the biotechnology potential of lactobacilli through comparative genomics of 213 strains and associated genera.</title>
        <authorList>
            <person name="Sun Z."/>
            <person name="Harris H.M."/>
            <person name="McCann A."/>
            <person name="Guo C."/>
            <person name="Argimon S."/>
            <person name="Zhang W."/>
            <person name="Yang X."/>
            <person name="Jeffery I.B."/>
            <person name="Cooney J.C."/>
            <person name="Kagawa T.F."/>
            <person name="Liu W."/>
            <person name="Song Y."/>
            <person name="Salvetti E."/>
            <person name="Wrobel A."/>
            <person name="Rasinkangas P."/>
            <person name="Parkhill J."/>
            <person name="Rea M.C."/>
            <person name="O'Sullivan O."/>
            <person name="Ritari J."/>
            <person name="Douillard F.P."/>
            <person name="Paul Ross R."/>
            <person name="Yang R."/>
            <person name="Briner A.E."/>
            <person name="Felis G.E."/>
            <person name="de Vos W.M."/>
            <person name="Barrangou R."/>
            <person name="Klaenhammer T.R."/>
            <person name="Caufield P.W."/>
            <person name="Cui Y."/>
            <person name="Zhang H."/>
            <person name="O'Toole P.W."/>
        </authorList>
    </citation>
    <scope>NUCLEOTIDE SEQUENCE [LARGE SCALE GENOMIC DNA]</scope>
    <source>
        <strain evidence="1 2">DSM 16634</strain>
    </source>
</reference>
<evidence type="ECO:0000313" key="1">
    <source>
        <dbReference type="EMBL" id="KRL84795.1"/>
    </source>
</evidence>
<comment type="caution">
    <text evidence="1">The sequence shown here is derived from an EMBL/GenBank/DDBJ whole genome shotgun (WGS) entry which is preliminary data.</text>
</comment>
<keyword evidence="2" id="KW-1185">Reference proteome</keyword>
<dbReference type="Proteomes" id="UP000051324">
    <property type="component" value="Unassembled WGS sequence"/>
</dbReference>
<dbReference type="RefSeq" id="WP_025086701.1">
    <property type="nucleotide sequence ID" value="NZ_AZFT01000048.1"/>
</dbReference>
<dbReference type="SUPFAM" id="SSF81301">
    <property type="entry name" value="Nucleotidyltransferase"/>
    <property type="match status" value="1"/>
</dbReference>
<dbReference type="EMBL" id="AZFT01000048">
    <property type="protein sequence ID" value="KRL84795.1"/>
    <property type="molecule type" value="Genomic_DNA"/>
</dbReference>
<gene>
    <name evidence="1" type="ORF">FC32_GL000275</name>
</gene>
<dbReference type="InterPro" id="IPR043519">
    <property type="entry name" value="NT_sf"/>
</dbReference>
<proteinExistence type="predicted"/>
<dbReference type="eggNOG" id="ENOG502Z9CV">
    <property type="taxonomic scope" value="Bacteria"/>
</dbReference>
<dbReference type="Gene3D" id="3.30.460.10">
    <property type="entry name" value="Beta Polymerase, domain 2"/>
    <property type="match status" value="1"/>
</dbReference>
<dbReference type="AlphaFoldDB" id="A0A0R1U4N4"/>
<dbReference type="OrthoDB" id="2225292at2"/>
<protein>
    <submittedName>
        <fullName evidence="1">Uncharacterized protein</fullName>
    </submittedName>
</protein>
<organism evidence="1 2">
    <name type="scientific">Ligilactobacillus apodemi DSM 16634 = JCM 16172</name>
    <dbReference type="NCBI Taxonomy" id="1423724"/>
    <lineage>
        <taxon>Bacteria</taxon>
        <taxon>Bacillati</taxon>
        <taxon>Bacillota</taxon>
        <taxon>Bacilli</taxon>
        <taxon>Lactobacillales</taxon>
        <taxon>Lactobacillaceae</taxon>
        <taxon>Ligilactobacillus</taxon>
    </lineage>
</organism>
<accession>A0A0R1U4N4</accession>
<dbReference type="PATRIC" id="fig|1423724.4.peg.291"/>
<evidence type="ECO:0000313" key="2">
    <source>
        <dbReference type="Proteomes" id="UP000051324"/>
    </source>
</evidence>
<name>A0A0R1U4N4_9LACO</name>